<name>A0A0V1H3A7_9BILA</name>
<dbReference type="EMBL" id="JYDP01000157">
    <property type="protein sequence ID" value="KRZ04709.1"/>
    <property type="molecule type" value="Genomic_DNA"/>
</dbReference>
<dbReference type="Proteomes" id="UP000055024">
    <property type="component" value="Unassembled WGS sequence"/>
</dbReference>
<organism evidence="1 2">
    <name type="scientific">Trichinella zimbabwensis</name>
    <dbReference type="NCBI Taxonomy" id="268475"/>
    <lineage>
        <taxon>Eukaryota</taxon>
        <taxon>Metazoa</taxon>
        <taxon>Ecdysozoa</taxon>
        <taxon>Nematoda</taxon>
        <taxon>Enoplea</taxon>
        <taxon>Dorylaimia</taxon>
        <taxon>Trichinellida</taxon>
        <taxon>Trichinellidae</taxon>
        <taxon>Trichinella</taxon>
    </lineage>
</organism>
<keyword evidence="2" id="KW-1185">Reference proteome</keyword>
<dbReference type="OrthoDB" id="10274350at2759"/>
<evidence type="ECO:0000313" key="1">
    <source>
        <dbReference type="EMBL" id="KRZ04709.1"/>
    </source>
</evidence>
<evidence type="ECO:0000313" key="2">
    <source>
        <dbReference type="Proteomes" id="UP000055024"/>
    </source>
</evidence>
<accession>A0A0V1H3A7</accession>
<reference evidence="1 2" key="1">
    <citation type="submission" date="2015-01" db="EMBL/GenBank/DDBJ databases">
        <title>Evolution of Trichinella species and genotypes.</title>
        <authorList>
            <person name="Korhonen P.K."/>
            <person name="Edoardo P."/>
            <person name="Giuseppe L.R."/>
            <person name="Gasser R.B."/>
        </authorList>
    </citation>
    <scope>NUCLEOTIDE SEQUENCE [LARGE SCALE GENOMIC DNA]</scope>
    <source>
        <strain evidence="1">ISS1029</strain>
    </source>
</reference>
<proteinExistence type="predicted"/>
<sequence>MMKNKQQQAAFNNTPTIAAATAAENSEQRKGSVAVIGRLVYGSTGSAIPDACSRLANRSGHV</sequence>
<gene>
    <name evidence="1" type="ORF">T11_117</name>
</gene>
<dbReference type="AlphaFoldDB" id="A0A0V1H3A7"/>
<comment type="caution">
    <text evidence="1">The sequence shown here is derived from an EMBL/GenBank/DDBJ whole genome shotgun (WGS) entry which is preliminary data.</text>
</comment>
<protein>
    <submittedName>
        <fullName evidence="1">Uncharacterized protein</fullName>
    </submittedName>
</protein>